<keyword evidence="7" id="KW-1185">Reference proteome</keyword>
<feature type="domain" description="DRBM" evidence="4">
    <location>
        <begin position="210"/>
        <end position="280"/>
    </location>
</feature>
<evidence type="ECO:0000256" key="3">
    <source>
        <dbReference type="SAM" id="MobiDB-lite"/>
    </source>
</evidence>
<dbReference type="GO" id="GO:0070920">
    <property type="term" value="P:regulation of regulatory ncRNA processing"/>
    <property type="evidence" value="ECO:0007669"/>
    <property type="project" value="TreeGrafter"/>
</dbReference>
<evidence type="ECO:0000313" key="6">
    <source>
        <dbReference type="EMBL" id="EPQ60353.1"/>
    </source>
</evidence>
<dbReference type="Gene3D" id="3.30.160.20">
    <property type="match status" value="2"/>
</dbReference>
<dbReference type="AlphaFoldDB" id="S7QLP9"/>
<feature type="compositionally biased region" description="Pro residues" evidence="3">
    <location>
        <begin position="309"/>
        <end position="321"/>
    </location>
</feature>
<evidence type="ECO:0000256" key="2">
    <source>
        <dbReference type="PROSITE-ProRule" id="PRU00266"/>
    </source>
</evidence>
<dbReference type="GO" id="GO:0016442">
    <property type="term" value="C:RISC complex"/>
    <property type="evidence" value="ECO:0007669"/>
    <property type="project" value="TreeGrafter"/>
</dbReference>
<dbReference type="GeneID" id="19307836"/>
<proteinExistence type="predicted"/>
<dbReference type="Gene3D" id="1.10.1520.10">
    <property type="entry name" value="Ribonuclease III domain"/>
    <property type="match status" value="1"/>
</dbReference>
<dbReference type="EMBL" id="KB469296">
    <property type="protein sequence ID" value="EPQ60353.1"/>
    <property type="molecule type" value="Genomic_DNA"/>
</dbReference>
<dbReference type="GO" id="GO:0030422">
    <property type="term" value="P:siRNA processing"/>
    <property type="evidence" value="ECO:0007669"/>
    <property type="project" value="TreeGrafter"/>
</dbReference>
<dbReference type="RefSeq" id="XP_007860782.1">
    <property type="nucleotide sequence ID" value="XM_007862591.1"/>
</dbReference>
<dbReference type="PROSITE" id="PS50137">
    <property type="entry name" value="DS_RBD"/>
    <property type="match status" value="2"/>
</dbReference>
<dbReference type="KEGG" id="gtr:GLOTRDRAFT_67917"/>
<dbReference type="GO" id="GO:0004525">
    <property type="term" value="F:ribonuclease III activity"/>
    <property type="evidence" value="ECO:0007669"/>
    <property type="project" value="InterPro"/>
</dbReference>
<dbReference type="InterPro" id="IPR000999">
    <property type="entry name" value="RNase_III_dom"/>
</dbReference>
<dbReference type="GO" id="GO:0005737">
    <property type="term" value="C:cytoplasm"/>
    <property type="evidence" value="ECO:0007669"/>
    <property type="project" value="TreeGrafter"/>
</dbReference>
<dbReference type="HOGENOM" id="CLU_056047_1_0_1"/>
<dbReference type="GO" id="GO:0035197">
    <property type="term" value="F:siRNA binding"/>
    <property type="evidence" value="ECO:0007669"/>
    <property type="project" value="TreeGrafter"/>
</dbReference>
<dbReference type="SUPFAM" id="SSF69065">
    <property type="entry name" value="RNase III domain-like"/>
    <property type="match status" value="1"/>
</dbReference>
<dbReference type="OrthoDB" id="2392202at2759"/>
<dbReference type="PROSITE" id="PS50142">
    <property type="entry name" value="RNASE_3_2"/>
    <property type="match status" value="1"/>
</dbReference>
<dbReference type="PANTHER" id="PTHR46205">
    <property type="entry name" value="LOQUACIOUS, ISOFORM B"/>
    <property type="match status" value="1"/>
</dbReference>
<reference evidence="6 7" key="1">
    <citation type="journal article" date="2012" name="Science">
        <title>The Paleozoic origin of enzymatic lignin decomposition reconstructed from 31 fungal genomes.</title>
        <authorList>
            <person name="Floudas D."/>
            <person name="Binder M."/>
            <person name="Riley R."/>
            <person name="Barry K."/>
            <person name="Blanchette R.A."/>
            <person name="Henrissat B."/>
            <person name="Martinez A.T."/>
            <person name="Otillar R."/>
            <person name="Spatafora J.W."/>
            <person name="Yadav J.S."/>
            <person name="Aerts A."/>
            <person name="Benoit I."/>
            <person name="Boyd A."/>
            <person name="Carlson A."/>
            <person name="Copeland A."/>
            <person name="Coutinho P.M."/>
            <person name="de Vries R.P."/>
            <person name="Ferreira P."/>
            <person name="Findley K."/>
            <person name="Foster B."/>
            <person name="Gaskell J."/>
            <person name="Glotzer D."/>
            <person name="Gorecki P."/>
            <person name="Heitman J."/>
            <person name="Hesse C."/>
            <person name="Hori C."/>
            <person name="Igarashi K."/>
            <person name="Jurgens J.A."/>
            <person name="Kallen N."/>
            <person name="Kersten P."/>
            <person name="Kohler A."/>
            <person name="Kuees U."/>
            <person name="Kumar T.K.A."/>
            <person name="Kuo A."/>
            <person name="LaButti K."/>
            <person name="Larrondo L.F."/>
            <person name="Lindquist E."/>
            <person name="Ling A."/>
            <person name="Lombard V."/>
            <person name="Lucas S."/>
            <person name="Lundell T."/>
            <person name="Martin R."/>
            <person name="McLaughlin D.J."/>
            <person name="Morgenstern I."/>
            <person name="Morin E."/>
            <person name="Murat C."/>
            <person name="Nagy L.G."/>
            <person name="Nolan M."/>
            <person name="Ohm R.A."/>
            <person name="Patyshakuliyeva A."/>
            <person name="Rokas A."/>
            <person name="Ruiz-Duenas F.J."/>
            <person name="Sabat G."/>
            <person name="Salamov A."/>
            <person name="Samejima M."/>
            <person name="Schmutz J."/>
            <person name="Slot J.C."/>
            <person name="St John F."/>
            <person name="Stenlid J."/>
            <person name="Sun H."/>
            <person name="Sun S."/>
            <person name="Syed K."/>
            <person name="Tsang A."/>
            <person name="Wiebenga A."/>
            <person name="Young D."/>
            <person name="Pisabarro A."/>
            <person name="Eastwood D.C."/>
            <person name="Martin F."/>
            <person name="Cullen D."/>
            <person name="Grigoriev I.V."/>
            <person name="Hibbett D.S."/>
        </authorList>
    </citation>
    <scope>NUCLEOTIDE SEQUENCE [LARGE SCALE GENOMIC DNA]</scope>
    <source>
        <strain evidence="6 7">ATCC 11539</strain>
    </source>
</reference>
<organism evidence="6 7">
    <name type="scientific">Gloeophyllum trabeum (strain ATCC 11539 / FP-39264 / Madison 617)</name>
    <name type="common">Brown rot fungus</name>
    <dbReference type="NCBI Taxonomy" id="670483"/>
    <lineage>
        <taxon>Eukaryota</taxon>
        <taxon>Fungi</taxon>
        <taxon>Dikarya</taxon>
        <taxon>Basidiomycota</taxon>
        <taxon>Agaricomycotina</taxon>
        <taxon>Agaricomycetes</taxon>
        <taxon>Gloeophyllales</taxon>
        <taxon>Gloeophyllaceae</taxon>
        <taxon>Gloeophyllum</taxon>
    </lineage>
</organism>
<dbReference type="STRING" id="670483.S7QLP9"/>
<feature type="compositionally biased region" description="Basic and acidic residues" evidence="3">
    <location>
        <begin position="293"/>
        <end position="303"/>
    </location>
</feature>
<dbReference type="SMART" id="SM00535">
    <property type="entry name" value="RIBOc"/>
    <property type="match status" value="1"/>
</dbReference>
<feature type="region of interest" description="Disordered" evidence="3">
    <location>
        <begin position="160"/>
        <end position="196"/>
    </location>
</feature>
<feature type="domain" description="DRBM" evidence="4">
    <location>
        <begin position="333"/>
        <end position="403"/>
    </location>
</feature>
<feature type="region of interest" description="Disordered" evidence="3">
    <location>
        <begin position="281"/>
        <end position="321"/>
    </location>
</feature>
<dbReference type="Proteomes" id="UP000030669">
    <property type="component" value="Unassembled WGS sequence"/>
</dbReference>
<dbReference type="SUPFAM" id="SSF54768">
    <property type="entry name" value="dsRNA-binding domain-like"/>
    <property type="match status" value="2"/>
</dbReference>
<dbReference type="GO" id="GO:0070578">
    <property type="term" value="C:RISC-loading complex"/>
    <property type="evidence" value="ECO:0007669"/>
    <property type="project" value="TreeGrafter"/>
</dbReference>
<feature type="domain" description="RNase III" evidence="5">
    <location>
        <begin position="31"/>
        <end position="145"/>
    </location>
</feature>
<protein>
    <submittedName>
        <fullName evidence="6">Uncharacterized protein</fullName>
    </submittedName>
</protein>
<dbReference type="PANTHER" id="PTHR46205:SF3">
    <property type="entry name" value="LOQUACIOUS, ISOFORM B"/>
    <property type="match status" value="1"/>
</dbReference>
<dbReference type="InterPro" id="IPR051247">
    <property type="entry name" value="RLC_Component"/>
</dbReference>
<dbReference type="CDD" id="cd00593">
    <property type="entry name" value="RIBOc"/>
    <property type="match status" value="1"/>
</dbReference>
<dbReference type="InterPro" id="IPR014720">
    <property type="entry name" value="dsRBD_dom"/>
</dbReference>
<name>S7QLP9_GLOTA</name>
<evidence type="ECO:0000313" key="7">
    <source>
        <dbReference type="Proteomes" id="UP000030669"/>
    </source>
</evidence>
<dbReference type="OMA" id="YAMGWAP"/>
<evidence type="ECO:0000259" key="4">
    <source>
        <dbReference type="PROSITE" id="PS50137"/>
    </source>
</evidence>
<gene>
    <name evidence="6" type="ORF">GLOTRDRAFT_67917</name>
</gene>
<keyword evidence="1 2" id="KW-0694">RNA-binding</keyword>
<evidence type="ECO:0000256" key="1">
    <source>
        <dbReference type="ARBA" id="ARBA00022884"/>
    </source>
</evidence>
<dbReference type="GO" id="GO:0003725">
    <property type="term" value="F:double-stranded RNA binding"/>
    <property type="evidence" value="ECO:0007669"/>
    <property type="project" value="TreeGrafter"/>
</dbReference>
<evidence type="ECO:0000259" key="5">
    <source>
        <dbReference type="PROSITE" id="PS50142"/>
    </source>
</evidence>
<accession>S7QLP9</accession>
<dbReference type="InterPro" id="IPR036389">
    <property type="entry name" value="RNase_III_sf"/>
</dbReference>
<dbReference type="eggNOG" id="ENOG502SNSJ">
    <property type="taxonomic scope" value="Eukaryota"/>
</dbReference>
<dbReference type="SMART" id="SM00358">
    <property type="entry name" value="DSRM"/>
    <property type="match status" value="2"/>
</dbReference>
<dbReference type="Pfam" id="PF00035">
    <property type="entry name" value="dsrm"/>
    <property type="match status" value="2"/>
</dbReference>
<dbReference type="GO" id="GO:0005634">
    <property type="term" value="C:nucleus"/>
    <property type="evidence" value="ECO:0007669"/>
    <property type="project" value="TreeGrafter"/>
</dbReference>
<sequence>MRGGQSFAPKRSIAVSSSMANIPALPKLTGDIILEVFTHKSLRFEGAPRNEEVGDSDRLAELGAKVLEMAVCYALFNKRPMLEAEEIEKQTKEALSDDKIEGWITLYRLREKLRCTPDAFPSLRTPKEVRHLFNSYVGAVFVTSGLRVVQNWITKLVDPESEPPPVIELESDQSSNAPAAKRQRTDPIAMNMSPPPPVMAPPPLPPSQQPTMSYLQLFNQTANQRRLAVEYPATFVGPPHAGSWTVTCRVNGVDRGHGSGQSKQVAKEMAAQQAFFALGWGQPPGGRSMSVDSESHFQPKVEPAESPLHFPPPPAMPPPPLPAQPNPLAPAQPSVAFLPIFNQTAAQRRHQVEYPAEFVGPAHAGSWSVRCIVDGIEKGHGTGTSKQLAKEEAAKQAYYNMGWAPRG</sequence>